<dbReference type="PROSITE" id="PS51257">
    <property type="entry name" value="PROKAR_LIPOPROTEIN"/>
    <property type="match status" value="1"/>
</dbReference>
<accession>A0ABW0J3K5</accession>
<feature type="signal peptide" evidence="1">
    <location>
        <begin position="1"/>
        <end position="22"/>
    </location>
</feature>
<dbReference type="RefSeq" id="WP_377709076.1">
    <property type="nucleotide sequence ID" value="NZ_JBHSMP010000006.1"/>
</dbReference>
<reference evidence="3" key="1">
    <citation type="journal article" date="2019" name="Int. J. Syst. Evol. Microbiol.">
        <title>The Global Catalogue of Microorganisms (GCM) 10K type strain sequencing project: providing services to taxonomists for standard genome sequencing and annotation.</title>
        <authorList>
            <consortium name="The Broad Institute Genomics Platform"/>
            <consortium name="The Broad Institute Genome Sequencing Center for Infectious Disease"/>
            <person name="Wu L."/>
            <person name="Ma J."/>
        </authorList>
    </citation>
    <scope>NUCLEOTIDE SEQUENCE [LARGE SCALE GENOMIC DNA]</scope>
    <source>
        <strain evidence="3">CCUG 56042</strain>
    </source>
</reference>
<feature type="chain" id="PRO_5045535313" description="BON domain-containing protein" evidence="1">
    <location>
        <begin position="23"/>
        <end position="172"/>
    </location>
</feature>
<organism evidence="2 3">
    <name type="scientific">Paraburkholderia denitrificans</name>
    <dbReference type="NCBI Taxonomy" id="694025"/>
    <lineage>
        <taxon>Bacteria</taxon>
        <taxon>Pseudomonadati</taxon>
        <taxon>Pseudomonadota</taxon>
        <taxon>Betaproteobacteria</taxon>
        <taxon>Burkholderiales</taxon>
        <taxon>Burkholderiaceae</taxon>
        <taxon>Paraburkholderia</taxon>
    </lineage>
</organism>
<evidence type="ECO:0008006" key="4">
    <source>
        <dbReference type="Google" id="ProtNLM"/>
    </source>
</evidence>
<gene>
    <name evidence="2" type="ORF">ACFPTO_01925</name>
</gene>
<keyword evidence="1" id="KW-0732">Signal</keyword>
<protein>
    <recommendedName>
        <fullName evidence="4">BON domain-containing protein</fullName>
    </recommendedName>
</protein>
<comment type="caution">
    <text evidence="2">The sequence shown here is derived from an EMBL/GenBank/DDBJ whole genome shotgun (WGS) entry which is preliminary data.</text>
</comment>
<dbReference type="Proteomes" id="UP001596103">
    <property type="component" value="Unassembled WGS sequence"/>
</dbReference>
<sequence>MITRKACLVGLAATATLLAGCAAQYRNSSACQQEMRSRLADASHGKLSVAHTSVAYRGSRVVVEGHLEATHHAVADAASGASDAKAALAASGPSEASAVVEESAAVEASATKAETKPTTPVDVLTQKLGIKKPRQTPAAAECTFDESGLKSFRWLAPASLAKTTPDPGAPSD</sequence>
<evidence type="ECO:0000313" key="3">
    <source>
        <dbReference type="Proteomes" id="UP001596103"/>
    </source>
</evidence>
<keyword evidence="3" id="KW-1185">Reference proteome</keyword>
<proteinExistence type="predicted"/>
<evidence type="ECO:0000313" key="2">
    <source>
        <dbReference type="EMBL" id="MFC5427574.1"/>
    </source>
</evidence>
<dbReference type="EMBL" id="JBHSMP010000006">
    <property type="protein sequence ID" value="MFC5427574.1"/>
    <property type="molecule type" value="Genomic_DNA"/>
</dbReference>
<evidence type="ECO:0000256" key="1">
    <source>
        <dbReference type="SAM" id="SignalP"/>
    </source>
</evidence>
<name>A0ABW0J3K5_9BURK</name>